<dbReference type="EMBL" id="CR382136">
    <property type="protein sequence ID" value="CAG86704.2"/>
    <property type="molecule type" value="Genomic_DNA"/>
</dbReference>
<keyword evidence="4" id="KW-1185">Reference proteome</keyword>
<dbReference type="VEuPathDB" id="FungiDB:DEHA2D02398g"/>
<feature type="domain" description="Smr" evidence="2">
    <location>
        <begin position="98"/>
        <end position="174"/>
    </location>
</feature>
<feature type="region of interest" description="Disordered" evidence="1">
    <location>
        <begin position="192"/>
        <end position="223"/>
    </location>
</feature>
<dbReference type="InterPro" id="IPR002625">
    <property type="entry name" value="Smr_dom"/>
</dbReference>
<dbReference type="KEGG" id="dha:DEHA2D02398g"/>
<reference evidence="3 4" key="1">
    <citation type="journal article" date="2004" name="Nature">
        <title>Genome evolution in yeasts.</title>
        <authorList>
            <consortium name="Genolevures"/>
            <person name="Dujon B."/>
            <person name="Sherman D."/>
            <person name="Fischer G."/>
            <person name="Durrens P."/>
            <person name="Casaregola S."/>
            <person name="Lafontaine I."/>
            <person name="de Montigny J."/>
            <person name="Marck C."/>
            <person name="Neuveglise C."/>
            <person name="Talla E."/>
            <person name="Goffard N."/>
            <person name="Frangeul L."/>
            <person name="Aigle M."/>
            <person name="Anthouard V."/>
            <person name="Babour A."/>
            <person name="Barbe V."/>
            <person name="Barnay S."/>
            <person name="Blanchin S."/>
            <person name="Beckerich J.M."/>
            <person name="Beyne E."/>
            <person name="Bleykasten C."/>
            <person name="Boisrame A."/>
            <person name="Boyer J."/>
            <person name="Cattolico L."/>
            <person name="Confanioleri F."/>
            <person name="de Daruvar A."/>
            <person name="Despons L."/>
            <person name="Fabre E."/>
            <person name="Fairhead C."/>
            <person name="Ferry-Dumazet H."/>
            <person name="Groppi A."/>
            <person name="Hantraye F."/>
            <person name="Hennequin C."/>
            <person name="Jauniaux N."/>
            <person name="Joyet P."/>
            <person name="Kachouri R."/>
            <person name="Kerrest A."/>
            <person name="Koszul R."/>
            <person name="Lemaire M."/>
            <person name="Lesur I."/>
            <person name="Ma L."/>
            <person name="Muller H."/>
            <person name="Nicaud J.M."/>
            <person name="Nikolski M."/>
            <person name="Oztas S."/>
            <person name="Ozier-Kalogeropoulos O."/>
            <person name="Pellenz S."/>
            <person name="Potier S."/>
            <person name="Richard G.F."/>
            <person name="Straub M.L."/>
            <person name="Suleau A."/>
            <person name="Swennene D."/>
            <person name="Tekaia F."/>
            <person name="Wesolowski-Louvel M."/>
            <person name="Westhof E."/>
            <person name="Wirth B."/>
            <person name="Zeniou-Meyer M."/>
            <person name="Zivanovic I."/>
            <person name="Bolotin-Fukuhara M."/>
            <person name="Thierry A."/>
            <person name="Bouchier C."/>
            <person name="Caudron B."/>
            <person name="Scarpelli C."/>
            <person name="Gaillardin C."/>
            <person name="Weissenbach J."/>
            <person name="Wincker P."/>
            <person name="Souciet J.L."/>
        </authorList>
    </citation>
    <scope>NUCLEOTIDE SEQUENCE [LARGE SCALE GENOMIC DNA]</scope>
    <source>
        <strain evidence="4">ATCC 36239 / CBS 767 / BCRC 21394 / JCM 1990 / NBRC 0083 / IGC 2968</strain>
    </source>
</reference>
<dbReference type="InterPro" id="IPR036063">
    <property type="entry name" value="Smr_dom_sf"/>
</dbReference>
<organism evidence="3 4">
    <name type="scientific">Debaryomyces hansenii (strain ATCC 36239 / CBS 767 / BCRC 21394 / JCM 1990 / NBRC 0083 / IGC 2968)</name>
    <name type="common">Yeast</name>
    <name type="synonym">Torulaspora hansenii</name>
    <dbReference type="NCBI Taxonomy" id="284592"/>
    <lineage>
        <taxon>Eukaryota</taxon>
        <taxon>Fungi</taxon>
        <taxon>Dikarya</taxon>
        <taxon>Ascomycota</taxon>
        <taxon>Saccharomycotina</taxon>
        <taxon>Pichiomycetes</taxon>
        <taxon>Debaryomycetaceae</taxon>
        <taxon>Debaryomyces</taxon>
    </lineage>
</organism>
<dbReference type="PROSITE" id="PS50828">
    <property type="entry name" value="SMR"/>
    <property type="match status" value="1"/>
</dbReference>
<feature type="compositionally biased region" description="Basic and acidic residues" evidence="1">
    <location>
        <begin position="56"/>
        <end position="67"/>
    </location>
</feature>
<dbReference type="Proteomes" id="UP000000599">
    <property type="component" value="Chromosome D"/>
</dbReference>
<dbReference type="PANTHER" id="PTHR47417:SF1">
    <property type="entry name" value="SMR DOMAIN-CONTAINING PROTEIN YPL199C"/>
    <property type="match status" value="1"/>
</dbReference>
<dbReference type="SMART" id="SM01162">
    <property type="entry name" value="DUF1771"/>
    <property type="match status" value="1"/>
</dbReference>
<dbReference type="SMART" id="SM00463">
    <property type="entry name" value="SMR"/>
    <property type="match status" value="1"/>
</dbReference>
<evidence type="ECO:0000313" key="4">
    <source>
        <dbReference type="Proteomes" id="UP000000599"/>
    </source>
</evidence>
<gene>
    <name evidence="3" type="ordered locus">DEHA2D02398g</name>
</gene>
<name>Q6BT98_DEBHA</name>
<dbReference type="eggNOG" id="KOG2401">
    <property type="taxonomic scope" value="Eukaryota"/>
</dbReference>
<feature type="compositionally biased region" description="Polar residues" evidence="1">
    <location>
        <begin position="43"/>
        <end position="55"/>
    </location>
</feature>
<feature type="compositionally biased region" description="Low complexity" evidence="1">
    <location>
        <begin position="203"/>
        <end position="220"/>
    </location>
</feature>
<dbReference type="Gene3D" id="3.30.1370.110">
    <property type="match status" value="1"/>
</dbReference>
<dbReference type="GO" id="GO:0070481">
    <property type="term" value="P:nuclear-transcribed mRNA catabolic process, non-stop decay"/>
    <property type="evidence" value="ECO:0007669"/>
    <property type="project" value="EnsemblFungi"/>
</dbReference>
<dbReference type="SUPFAM" id="SSF160443">
    <property type="entry name" value="SMR domain-like"/>
    <property type="match status" value="1"/>
</dbReference>
<evidence type="ECO:0000259" key="2">
    <source>
        <dbReference type="PROSITE" id="PS50828"/>
    </source>
</evidence>
<dbReference type="InterPro" id="IPR053020">
    <property type="entry name" value="Smr_domain_protein"/>
</dbReference>
<evidence type="ECO:0000256" key="1">
    <source>
        <dbReference type="SAM" id="MobiDB-lite"/>
    </source>
</evidence>
<accession>Q6BT98</accession>
<dbReference type="Pfam" id="PF08590">
    <property type="entry name" value="DUF1771"/>
    <property type="match status" value="1"/>
</dbReference>
<dbReference type="AlphaFoldDB" id="Q6BT98"/>
<dbReference type="InParanoid" id="Q6BT98"/>
<sequence>MQDCVDRGVHLGFDNTRDYNHATDNQYKQLRAKADELYRKKNQLSQQSQNAYQSGDKSKAHDLSEQSKKILSQAENYNRQAAEYVFRENNADSAEDEIDLHGLYVKEAEFFLQNRIAACIKTNQSHLRVIVGKGLHSANGIAKLKPAIDQMCTDCNLNHRIDPKNTGVMVIDLTNTQGNQIPNHWDIAYGGGQPHQAYQGASQPQYHQQSHHQNQNHNQQFGNIKTGNKLADMLLKVFCMCINK</sequence>
<dbReference type="GeneID" id="2901402"/>
<dbReference type="FunCoup" id="Q6BT98">
    <property type="interactions" value="18"/>
</dbReference>
<dbReference type="HOGENOM" id="CLU_069447_1_0_1"/>
<dbReference type="Pfam" id="PF01713">
    <property type="entry name" value="Smr"/>
    <property type="match status" value="1"/>
</dbReference>
<proteinExistence type="predicted"/>
<evidence type="ECO:0000313" key="3">
    <source>
        <dbReference type="EMBL" id="CAG86704.2"/>
    </source>
</evidence>
<dbReference type="OrthoDB" id="3231855at2759"/>
<dbReference type="RefSeq" id="XP_458572.2">
    <property type="nucleotide sequence ID" value="XM_458572.1"/>
</dbReference>
<dbReference type="STRING" id="284592.Q6BT98"/>
<dbReference type="InterPro" id="IPR013899">
    <property type="entry name" value="DUF1771"/>
</dbReference>
<dbReference type="OMA" id="DYIFREN"/>
<dbReference type="PANTHER" id="PTHR47417">
    <property type="entry name" value="SMR DOMAIN-CONTAINING PROTEIN YPL199C"/>
    <property type="match status" value="1"/>
</dbReference>
<protein>
    <submittedName>
        <fullName evidence="3">DEHA2D02398p</fullName>
    </submittedName>
</protein>
<feature type="region of interest" description="Disordered" evidence="1">
    <location>
        <begin position="42"/>
        <end position="67"/>
    </location>
</feature>